<protein>
    <submittedName>
        <fullName evidence="2">Uncharacterized protein LOC105366133</fullName>
    </submittedName>
</protein>
<dbReference type="PANTHER" id="PTHR47331">
    <property type="entry name" value="PHD-TYPE DOMAIN-CONTAINING PROTEIN"/>
    <property type="match status" value="1"/>
</dbReference>
<dbReference type="Gene3D" id="3.30.420.10">
    <property type="entry name" value="Ribonuclease H-like superfamily/Ribonuclease H"/>
    <property type="match status" value="1"/>
</dbReference>
<evidence type="ECO:0000313" key="2">
    <source>
        <dbReference type="RefSeq" id="XP_011502764.1"/>
    </source>
</evidence>
<dbReference type="InterPro" id="IPR012337">
    <property type="entry name" value="RNaseH-like_sf"/>
</dbReference>
<dbReference type="GO" id="GO:0003676">
    <property type="term" value="F:nucleic acid binding"/>
    <property type="evidence" value="ECO:0007669"/>
    <property type="project" value="InterPro"/>
</dbReference>
<dbReference type="SUPFAM" id="SSF53098">
    <property type="entry name" value="Ribonuclease H-like"/>
    <property type="match status" value="1"/>
</dbReference>
<dbReference type="GeneID" id="105366133"/>
<dbReference type="InterPro" id="IPR036397">
    <property type="entry name" value="RNaseH_sf"/>
</dbReference>
<organism evidence="1 2">
    <name type="scientific">Ceratosolen solmsi marchali</name>
    <dbReference type="NCBI Taxonomy" id="326594"/>
    <lineage>
        <taxon>Eukaryota</taxon>
        <taxon>Metazoa</taxon>
        <taxon>Ecdysozoa</taxon>
        <taxon>Arthropoda</taxon>
        <taxon>Hexapoda</taxon>
        <taxon>Insecta</taxon>
        <taxon>Pterygota</taxon>
        <taxon>Neoptera</taxon>
        <taxon>Endopterygota</taxon>
        <taxon>Hymenoptera</taxon>
        <taxon>Apocrita</taxon>
        <taxon>Proctotrupomorpha</taxon>
        <taxon>Chalcidoidea</taxon>
        <taxon>Agaonidae</taxon>
        <taxon>Agaoninae</taxon>
        <taxon>Ceratosolen</taxon>
    </lineage>
</organism>
<gene>
    <name evidence="2" type="primary">LOC105366133</name>
</gene>
<keyword evidence="1" id="KW-1185">Reference proteome</keyword>
<evidence type="ECO:0000313" key="1">
    <source>
        <dbReference type="Proteomes" id="UP000695007"/>
    </source>
</evidence>
<reference evidence="2" key="1">
    <citation type="submission" date="2025-08" db="UniProtKB">
        <authorList>
            <consortium name="RefSeq"/>
        </authorList>
    </citation>
    <scope>IDENTIFICATION</scope>
</reference>
<dbReference type="Proteomes" id="UP000695007">
    <property type="component" value="Unplaced"/>
</dbReference>
<accession>A0AAJ6YRA4</accession>
<sequence>MSSRPFTHTGVDYAGPFTIKTWKGRGAKTYKAWICVISKILKPQRHYTQRYILKVLHSDCGTTFVGADKDKRKLFLQGTTEHHPIINILTEDNARWEYNPPAVPHMQGKWEAIVNSIKFHLRRSTRGTLLTIKEITTLLSQIEAILNSRPLQLLSDDPDDCSTLTPDGNSYNSEYNNFDHNGQNTIYKNNYQHQSSIIHEMKS</sequence>
<proteinExistence type="predicted"/>
<name>A0AAJ6YRA4_9HYME</name>
<dbReference type="KEGG" id="csol:105366133"/>
<dbReference type="RefSeq" id="XP_011502764.1">
    <property type="nucleotide sequence ID" value="XM_011504462.1"/>
</dbReference>
<dbReference type="AlphaFoldDB" id="A0AAJ6YRA4"/>